<proteinExistence type="inferred from homology"/>
<dbReference type="UniPathway" id="UPA00060">
    <property type="reaction ID" value="UER00597"/>
</dbReference>
<keyword evidence="3 7" id="KW-0808">Transferase</keyword>
<dbReference type="InterPro" id="IPR006282">
    <property type="entry name" value="Thi_PPkinase"/>
</dbReference>
<dbReference type="Gene3D" id="3.40.50.10240">
    <property type="entry name" value="Thiamin pyrophosphokinase, catalytic domain"/>
    <property type="match status" value="1"/>
</dbReference>
<protein>
    <recommendedName>
        <fullName evidence="7">Thiamine pyrophosphokinase</fullName>
        <ecNumber evidence="7">2.7.6.2</ecNumber>
    </recommendedName>
</protein>
<comment type="similarity">
    <text evidence="2 7">Belongs to the thiamine pyrophosphokinase family.</text>
</comment>
<dbReference type="Pfam" id="PF04265">
    <property type="entry name" value="TPK_B1_binding"/>
    <property type="match status" value="1"/>
</dbReference>
<dbReference type="SMART" id="SM00983">
    <property type="entry name" value="TPK_B1_binding"/>
    <property type="match status" value="1"/>
</dbReference>
<comment type="catalytic activity">
    <reaction evidence="7">
        <text>thiamine + ATP = thiamine diphosphate + AMP + H(+)</text>
        <dbReference type="Rhea" id="RHEA:11576"/>
        <dbReference type="ChEBI" id="CHEBI:15378"/>
        <dbReference type="ChEBI" id="CHEBI:18385"/>
        <dbReference type="ChEBI" id="CHEBI:30616"/>
        <dbReference type="ChEBI" id="CHEBI:58937"/>
        <dbReference type="ChEBI" id="CHEBI:456215"/>
    </reaction>
</comment>
<feature type="domain" description="Thiamin pyrophosphokinase thiamin-binding" evidence="9">
    <location>
        <begin position="224"/>
        <end position="303"/>
    </location>
</feature>
<dbReference type="CDD" id="cd07995">
    <property type="entry name" value="TPK"/>
    <property type="match status" value="1"/>
</dbReference>
<dbReference type="Proteomes" id="UP000245768">
    <property type="component" value="Unassembled WGS sequence"/>
</dbReference>
<reference evidence="10 11" key="1">
    <citation type="journal article" date="2018" name="Mol. Biol. Evol.">
        <title>Broad Genomic Sampling Reveals a Smut Pathogenic Ancestry of the Fungal Clade Ustilaginomycotina.</title>
        <authorList>
            <person name="Kijpornyongpan T."/>
            <person name="Mondo S.J."/>
            <person name="Barry K."/>
            <person name="Sandor L."/>
            <person name="Lee J."/>
            <person name="Lipzen A."/>
            <person name="Pangilinan J."/>
            <person name="LaButti K."/>
            <person name="Hainaut M."/>
            <person name="Henrissat B."/>
            <person name="Grigoriev I.V."/>
            <person name="Spatafora J.W."/>
            <person name="Aime M.C."/>
        </authorList>
    </citation>
    <scope>NUCLEOTIDE SEQUENCE [LARGE SCALE GENOMIC DNA]</scope>
    <source>
        <strain evidence="10 11">MCA 4198</strain>
    </source>
</reference>
<dbReference type="GeneID" id="37044368"/>
<dbReference type="EMBL" id="KZ819638">
    <property type="protein sequence ID" value="PWN88547.1"/>
    <property type="molecule type" value="Genomic_DNA"/>
</dbReference>
<sequence length="314" mass="34563">MAEQHWDPSRLFEGATGRGYAVILLNQPILPVHRSSFLKLWCGATLRICADGGANRLYDSYFAPDSSSTSSVVSDVPEPHDIIGDLDSLRLDVRSYFEQKGKTTVRHVASQYSTDLQKCVLRVEELETEGAQAEQMDLVLVGGLSGRLDQTMHTIHVLCQLSPLESSGERADTGPPRRHKKMPRAADGEVREGESEEDDFATLQKRKTTYVISENSVAWILSKGNHSIDVDDDRLFGPTCGLLPFELQLDSSNSAAPTSGAIIKTQGLEWDLDGTPSAVGGFLSTSNHLRKGQQIHVQTDRAIIWTVELRSDQS</sequence>
<dbReference type="InterPro" id="IPR036759">
    <property type="entry name" value="TPK_catalytic_sf"/>
</dbReference>
<dbReference type="OrthoDB" id="25149at2759"/>
<dbReference type="PIRSF" id="PIRSF031057">
    <property type="entry name" value="Thiamin_pyrophosphokinase"/>
    <property type="match status" value="1"/>
</dbReference>
<evidence type="ECO:0000313" key="10">
    <source>
        <dbReference type="EMBL" id="PWN88547.1"/>
    </source>
</evidence>
<evidence type="ECO:0000256" key="6">
    <source>
        <dbReference type="ARBA" id="ARBA00022840"/>
    </source>
</evidence>
<evidence type="ECO:0000256" key="7">
    <source>
        <dbReference type="PIRNR" id="PIRNR031057"/>
    </source>
</evidence>
<keyword evidence="5 7" id="KW-0418">Kinase</keyword>
<dbReference type="InParanoid" id="A0A316YGJ9"/>
<feature type="compositionally biased region" description="Basic and acidic residues" evidence="8">
    <location>
        <begin position="184"/>
        <end position="193"/>
    </location>
</feature>
<dbReference type="RefSeq" id="XP_025375745.1">
    <property type="nucleotide sequence ID" value="XM_025522452.1"/>
</dbReference>
<evidence type="ECO:0000256" key="3">
    <source>
        <dbReference type="ARBA" id="ARBA00022679"/>
    </source>
</evidence>
<dbReference type="GO" id="GO:0016301">
    <property type="term" value="F:kinase activity"/>
    <property type="evidence" value="ECO:0007669"/>
    <property type="project" value="UniProtKB-UniRule"/>
</dbReference>
<dbReference type="GO" id="GO:0005524">
    <property type="term" value="F:ATP binding"/>
    <property type="evidence" value="ECO:0007669"/>
    <property type="project" value="UniProtKB-UniRule"/>
</dbReference>
<evidence type="ECO:0000259" key="9">
    <source>
        <dbReference type="SMART" id="SM00983"/>
    </source>
</evidence>
<evidence type="ECO:0000256" key="5">
    <source>
        <dbReference type="ARBA" id="ARBA00022777"/>
    </source>
</evidence>
<keyword evidence="11" id="KW-1185">Reference proteome</keyword>
<dbReference type="InterPro" id="IPR007373">
    <property type="entry name" value="Thiamin_PyroPKinase_B1-bd"/>
</dbReference>
<dbReference type="FunFam" id="2.60.120.320:FF:000001">
    <property type="entry name" value="Thiamine pyrophosphokinase"/>
    <property type="match status" value="1"/>
</dbReference>
<evidence type="ECO:0000256" key="1">
    <source>
        <dbReference type="ARBA" id="ARBA00005078"/>
    </source>
</evidence>
<dbReference type="InterPro" id="IPR036371">
    <property type="entry name" value="TPK_B1-bd_sf"/>
</dbReference>
<keyword evidence="4 7" id="KW-0547">Nucleotide-binding</keyword>
<dbReference type="GO" id="GO:0030975">
    <property type="term" value="F:thiamine binding"/>
    <property type="evidence" value="ECO:0007669"/>
    <property type="project" value="UniProtKB-UniRule"/>
</dbReference>
<comment type="pathway">
    <text evidence="1 7">Cofactor biosynthesis; thiamine diphosphate biosynthesis; thiamine diphosphate from thiamine: step 1/1.</text>
</comment>
<dbReference type="PANTHER" id="PTHR13622">
    <property type="entry name" value="THIAMIN PYROPHOSPHOKINASE"/>
    <property type="match status" value="1"/>
</dbReference>
<feature type="region of interest" description="Disordered" evidence="8">
    <location>
        <begin position="165"/>
        <end position="200"/>
    </location>
</feature>
<gene>
    <name evidence="10" type="ORF">FA10DRAFT_268730</name>
</gene>
<dbReference type="AlphaFoldDB" id="A0A316YGJ9"/>
<dbReference type="SUPFAM" id="SSF63999">
    <property type="entry name" value="Thiamin pyrophosphokinase, catalytic domain"/>
    <property type="match status" value="1"/>
</dbReference>
<dbReference type="PANTHER" id="PTHR13622:SF8">
    <property type="entry name" value="THIAMIN PYROPHOSPHOKINASE 1"/>
    <property type="match status" value="1"/>
</dbReference>
<evidence type="ECO:0000256" key="8">
    <source>
        <dbReference type="SAM" id="MobiDB-lite"/>
    </source>
</evidence>
<name>A0A316YGJ9_9BASI</name>
<organism evidence="10 11">
    <name type="scientific">Acaromyces ingoldii</name>
    <dbReference type="NCBI Taxonomy" id="215250"/>
    <lineage>
        <taxon>Eukaryota</taxon>
        <taxon>Fungi</taxon>
        <taxon>Dikarya</taxon>
        <taxon>Basidiomycota</taxon>
        <taxon>Ustilaginomycotina</taxon>
        <taxon>Exobasidiomycetes</taxon>
        <taxon>Exobasidiales</taxon>
        <taxon>Cryptobasidiaceae</taxon>
        <taxon>Acaromyces</taxon>
    </lineage>
</organism>
<dbReference type="GO" id="GO:0004788">
    <property type="term" value="F:thiamine diphosphokinase activity"/>
    <property type="evidence" value="ECO:0007669"/>
    <property type="project" value="UniProtKB-UniRule"/>
</dbReference>
<dbReference type="STRING" id="215250.A0A316YGJ9"/>
<accession>A0A316YGJ9</accession>
<dbReference type="Gene3D" id="2.60.120.320">
    <property type="entry name" value="Thiamin pyrophosphokinase, thiamin-binding domain"/>
    <property type="match status" value="1"/>
</dbReference>
<evidence type="ECO:0000313" key="11">
    <source>
        <dbReference type="Proteomes" id="UP000245768"/>
    </source>
</evidence>
<dbReference type="Pfam" id="PF04263">
    <property type="entry name" value="TPK_catalytic"/>
    <property type="match status" value="1"/>
</dbReference>
<dbReference type="EC" id="2.7.6.2" evidence="7"/>
<evidence type="ECO:0000256" key="2">
    <source>
        <dbReference type="ARBA" id="ARBA00006785"/>
    </source>
</evidence>
<evidence type="ECO:0000256" key="4">
    <source>
        <dbReference type="ARBA" id="ARBA00022741"/>
    </source>
</evidence>
<keyword evidence="6 7" id="KW-0067">ATP-binding</keyword>
<dbReference type="GO" id="GO:0009229">
    <property type="term" value="P:thiamine diphosphate biosynthetic process"/>
    <property type="evidence" value="ECO:0007669"/>
    <property type="project" value="UniProtKB-UniRule"/>
</dbReference>
<dbReference type="InterPro" id="IPR016966">
    <property type="entry name" value="Thiamin_pyrophosphokinase_euk"/>
</dbReference>
<dbReference type="GO" id="GO:0006772">
    <property type="term" value="P:thiamine metabolic process"/>
    <property type="evidence" value="ECO:0007669"/>
    <property type="project" value="InterPro"/>
</dbReference>
<dbReference type="InterPro" id="IPR007371">
    <property type="entry name" value="TPK_catalytic"/>
</dbReference>
<dbReference type="SUPFAM" id="SSF63862">
    <property type="entry name" value="Thiamin pyrophosphokinase, substrate-binding domain"/>
    <property type="match status" value="1"/>
</dbReference>